<reference evidence="1" key="1">
    <citation type="submission" date="2020-05" db="EMBL/GenBank/DDBJ databases">
        <authorList>
            <person name="Chiriac C."/>
            <person name="Salcher M."/>
            <person name="Ghai R."/>
            <person name="Kavagutti S V."/>
        </authorList>
    </citation>
    <scope>NUCLEOTIDE SEQUENCE</scope>
</reference>
<proteinExistence type="predicted"/>
<organism evidence="1">
    <name type="scientific">freshwater metagenome</name>
    <dbReference type="NCBI Taxonomy" id="449393"/>
    <lineage>
        <taxon>unclassified sequences</taxon>
        <taxon>metagenomes</taxon>
        <taxon>ecological metagenomes</taxon>
    </lineage>
</organism>
<accession>A0A6J6DL60</accession>
<dbReference type="EMBL" id="CAEZTM010000010">
    <property type="protein sequence ID" value="CAB4564850.1"/>
    <property type="molecule type" value="Genomic_DNA"/>
</dbReference>
<sequence length="68" mass="7530">MDLLETSDGRTIKELADGEELFVDRFGGNVEVLLHTRKVGETDVKELDVVIFDVFENLRGVLKHAGGS</sequence>
<protein>
    <submittedName>
        <fullName evidence="1">Unannotated protein</fullName>
    </submittedName>
</protein>
<gene>
    <name evidence="1" type="ORF">UFOPK1684_00355</name>
</gene>
<name>A0A6J6DL60_9ZZZZ</name>
<dbReference type="AlphaFoldDB" id="A0A6J6DL60"/>
<evidence type="ECO:0000313" key="1">
    <source>
        <dbReference type="EMBL" id="CAB4564850.1"/>
    </source>
</evidence>